<gene>
    <name evidence="6" type="primary">sigH</name>
    <name evidence="6" type="ORF">OCV77_13030</name>
</gene>
<sequence length="208" mass="23710">MGNDYETSKDEELILRIRDGEEKITDYIMEKYKNLVRSKAGSMYILGADREDLIQEGMIGLFKAIRDYDIGRDASFATFADLCVARQMYTAVQAAGRKKHAPLNSYVSLYAGNGSDKTEEEKKLLDSLVSRDEQNPEELLIDRENVERIEKAIESELSSFERQVLDLYLTGMKYTEIARVLGKDDKSTDNALQRCRSKIRKALLTGKD</sequence>
<accession>A0ABT2T571</accession>
<keyword evidence="2" id="KW-0731">Sigma factor</keyword>
<evidence type="ECO:0000313" key="7">
    <source>
        <dbReference type="Proteomes" id="UP001652432"/>
    </source>
</evidence>
<keyword evidence="4" id="KW-0804">Transcription</keyword>
<organism evidence="6 7">
    <name type="scientific">Suilimivivens aceti</name>
    <dbReference type="NCBI Taxonomy" id="2981774"/>
    <lineage>
        <taxon>Bacteria</taxon>
        <taxon>Bacillati</taxon>
        <taxon>Bacillota</taxon>
        <taxon>Clostridia</taxon>
        <taxon>Lachnospirales</taxon>
        <taxon>Lachnospiraceae</taxon>
        <taxon>Suilimivivens</taxon>
    </lineage>
</organism>
<dbReference type="EMBL" id="JAOQKJ010000011">
    <property type="protein sequence ID" value="MCU6745399.1"/>
    <property type="molecule type" value="Genomic_DNA"/>
</dbReference>
<evidence type="ECO:0000313" key="6">
    <source>
        <dbReference type="EMBL" id="MCU6745399.1"/>
    </source>
</evidence>
<dbReference type="InterPro" id="IPR014284">
    <property type="entry name" value="RNA_pol_sigma-70_dom"/>
</dbReference>
<keyword evidence="7" id="KW-1185">Reference proteome</keyword>
<evidence type="ECO:0000256" key="3">
    <source>
        <dbReference type="ARBA" id="ARBA00023125"/>
    </source>
</evidence>
<dbReference type="PROSITE" id="PS00715">
    <property type="entry name" value="SIGMA70_1"/>
    <property type="match status" value="1"/>
</dbReference>
<dbReference type="Pfam" id="PF04542">
    <property type="entry name" value="Sigma70_r2"/>
    <property type="match status" value="1"/>
</dbReference>
<dbReference type="Gene3D" id="1.10.10.10">
    <property type="entry name" value="Winged helix-like DNA-binding domain superfamily/Winged helix DNA-binding domain"/>
    <property type="match status" value="1"/>
</dbReference>
<dbReference type="NCBIfam" id="NF006148">
    <property type="entry name" value="PRK08295.1-5"/>
    <property type="match status" value="1"/>
</dbReference>
<dbReference type="RefSeq" id="WP_262575442.1">
    <property type="nucleotide sequence ID" value="NZ_JAOQKJ010000011.1"/>
</dbReference>
<dbReference type="PANTHER" id="PTHR30385:SF1">
    <property type="entry name" value="RNA POLYMERASE SIGMA-H FACTOR"/>
    <property type="match status" value="1"/>
</dbReference>
<evidence type="ECO:0000256" key="4">
    <source>
        <dbReference type="ARBA" id="ARBA00023163"/>
    </source>
</evidence>
<keyword evidence="1" id="KW-0805">Transcription regulation</keyword>
<protein>
    <submittedName>
        <fullName evidence="6">RNA polymerase sporulation sigma factor SigH</fullName>
    </submittedName>
</protein>
<dbReference type="InterPro" id="IPR007627">
    <property type="entry name" value="RNA_pol_sigma70_r2"/>
</dbReference>
<dbReference type="Gene3D" id="1.20.120.1810">
    <property type="match status" value="1"/>
</dbReference>
<dbReference type="NCBIfam" id="NF006145">
    <property type="entry name" value="PRK08295.1-2"/>
    <property type="match status" value="1"/>
</dbReference>
<proteinExistence type="predicted"/>
<dbReference type="SUPFAM" id="SSF88659">
    <property type="entry name" value="Sigma3 and sigma4 domains of RNA polymerase sigma factors"/>
    <property type="match status" value="1"/>
</dbReference>
<dbReference type="SUPFAM" id="SSF88946">
    <property type="entry name" value="Sigma2 domain of RNA polymerase sigma factors"/>
    <property type="match status" value="1"/>
</dbReference>
<dbReference type="InterPro" id="IPR013325">
    <property type="entry name" value="RNA_pol_sigma_r2"/>
</dbReference>
<evidence type="ECO:0000256" key="2">
    <source>
        <dbReference type="ARBA" id="ARBA00023082"/>
    </source>
</evidence>
<name>A0ABT2T571_9FIRM</name>
<feature type="domain" description="RNA polymerase sigma-70" evidence="5">
    <location>
        <begin position="52"/>
        <end position="65"/>
    </location>
</feature>
<dbReference type="InterPro" id="IPR036388">
    <property type="entry name" value="WH-like_DNA-bd_sf"/>
</dbReference>
<dbReference type="PANTHER" id="PTHR30385">
    <property type="entry name" value="SIGMA FACTOR F FLAGELLAR"/>
    <property type="match status" value="1"/>
</dbReference>
<dbReference type="InterPro" id="IPR013324">
    <property type="entry name" value="RNA_pol_sigma_r3/r4-like"/>
</dbReference>
<keyword evidence="3" id="KW-0238">DNA-binding</keyword>
<dbReference type="PIRSF" id="PIRSF002939">
    <property type="entry name" value="RNA_polymerase_sigma-H_factor"/>
    <property type="match status" value="1"/>
</dbReference>
<dbReference type="Proteomes" id="UP001652432">
    <property type="component" value="Unassembled WGS sequence"/>
</dbReference>
<reference evidence="6 7" key="1">
    <citation type="journal article" date="2021" name="ISME Commun">
        <title>Automated analysis of genomic sequences facilitates high-throughput and comprehensive description of bacteria.</title>
        <authorList>
            <person name="Hitch T.C.A."/>
        </authorList>
    </citation>
    <scope>NUCLEOTIDE SEQUENCE [LARGE SCALE GENOMIC DNA]</scope>
    <source>
        <strain evidence="6 7">Sanger_18</strain>
    </source>
</reference>
<comment type="caution">
    <text evidence="6">The sequence shown here is derived from an EMBL/GenBank/DDBJ whole genome shotgun (WGS) entry which is preliminary data.</text>
</comment>
<evidence type="ECO:0000256" key="1">
    <source>
        <dbReference type="ARBA" id="ARBA00023015"/>
    </source>
</evidence>
<dbReference type="InterPro" id="IPR000943">
    <property type="entry name" value="RNA_pol_sigma70"/>
</dbReference>
<dbReference type="InterPro" id="IPR016371">
    <property type="entry name" value="RNA_pol_sigma-H_factor"/>
</dbReference>
<evidence type="ECO:0000259" key="5">
    <source>
        <dbReference type="PROSITE" id="PS00715"/>
    </source>
</evidence>
<dbReference type="NCBIfam" id="TIGR02937">
    <property type="entry name" value="sigma70-ECF"/>
    <property type="match status" value="1"/>
</dbReference>